<dbReference type="AlphaFoldDB" id="A0A9D1MJG2"/>
<accession>A0A9D1MJG2</accession>
<gene>
    <name evidence="1" type="ORF">IAB69_00715</name>
</gene>
<name>A0A9D1MJG2_9FIRM</name>
<organism evidence="1 2">
    <name type="scientific">Candidatus Coproplasma excrementigallinarum</name>
    <dbReference type="NCBI Taxonomy" id="2840747"/>
    <lineage>
        <taxon>Bacteria</taxon>
        <taxon>Bacillati</taxon>
        <taxon>Bacillota</taxon>
        <taxon>Clostridia</taxon>
        <taxon>Eubacteriales</taxon>
        <taxon>Candidatus Coproplasma</taxon>
    </lineage>
</organism>
<comment type="caution">
    <text evidence="1">The sequence shown here is derived from an EMBL/GenBank/DDBJ whole genome shotgun (WGS) entry which is preliminary data.</text>
</comment>
<dbReference type="Proteomes" id="UP000824110">
    <property type="component" value="Unassembled WGS sequence"/>
</dbReference>
<dbReference type="EMBL" id="DVNE01000007">
    <property type="protein sequence ID" value="HIU61158.1"/>
    <property type="molecule type" value="Genomic_DNA"/>
</dbReference>
<proteinExistence type="predicted"/>
<sequence>MHDTITKLRTLAEVKHGSIQKMWILKNKKEFPTMCDYLQKIDYSINDLNSEIDCLFELRSKDVVYIISLVDWIIEAFTACKKLIREVVIADFIYTKEEELKKAKAFFKALRSCRSHTCRQ</sequence>
<reference evidence="1" key="1">
    <citation type="submission" date="2020-10" db="EMBL/GenBank/DDBJ databases">
        <authorList>
            <person name="Gilroy R."/>
        </authorList>
    </citation>
    <scope>NUCLEOTIDE SEQUENCE</scope>
    <source>
        <strain evidence="1">CHK195-12923</strain>
    </source>
</reference>
<evidence type="ECO:0000313" key="2">
    <source>
        <dbReference type="Proteomes" id="UP000824110"/>
    </source>
</evidence>
<protein>
    <submittedName>
        <fullName evidence="1">Uncharacterized protein</fullName>
    </submittedName>
</protein>
<evidence type="ECO:0000313" key="1">
    <source>
        <dbReference type="EMBL" id="HIU61158.1"/>
    </source>
</evidence>
<reference evidence="1" key="2">
    <citation type="journal article" date="2021" name="PeerJ">
        <title>Extensive microbial diversity within the chicken gut microbiome revealed by metagenomics and culture.</title>
        <authorList>
            <person name="Gilroy R."/>
            <person name="Ravi A."/>
            <person name="Getino M."/>
            <person name="Pursley I."/>
            <person name="Horton D.L."/>
            <person name="Alikhan N.F."/>
            <person name="Baker D."/>
            <person name="Gharbi K."/>
            <person name="Hall N."/>
            <person name="Watson M."/>
            <person name="Adriaenssens E.M."/>
            <person name="Foster-Nyarko E."/>
            <person name="Jarju S."/>
            <person name="Secka A."/>
            <person name="Antonio M."/>
            <person name="Oren A."/>
            <person name="Chaudhuri R.R."/>
            <person name="La Ragione R."/>
            <person name="Hildebrand F."/>
            <person name="Pallen M.J."/>
        </authorList>
    </citation>
    <scope>NUCLEOTIDE SEQUENCE</scope>
    <source>
        <strain evidence="1">CHK195-12923</strain>
    </source>
</reference>